<dbReference type="OMA" id="RERRHYC"/>
<proteinExistence type="predicted"/>
<protein>
    <submittedName>
        <fullName evidence="1">Uncharacterized protein</fullName>
    </submittedName>
</protein>
<dbReference type="Gramene" id="AUR62023241-RA">
    <property type="protein sequence ID" value="AUR62023241-RA:cds"/>
    <property type="gene ID" value="AUR62023241"/>
</dbReference>
<dbReference type="Proteomes" id="UP000596660">
    <property type="component" value="Unplaced"/>
</dbReference>
<reference evidence="1" key="1">
    <citation type="journal article" date="2017" name="Nature">
        <title>The genome of Chenopodium quinoa.</title>
        <authorList>
            <person name="Jarvis D.E."/>
            <person name="Ho Y.S."/>
            <person name="Lightfoot D.J."/>
            <person name="Schmoeckel S.M."/>
            <person name="Li B."/>
            <person name="Borm T.J.A."/>
            <person name="Ohyanagi H."/>
            <person name="Mineta K."/>
            <person name="Michell C.T."/>
            <person name="Saber N."/>
            <person name="Kharbatia N.M."/>
            <person name="Rupper R.R."/>
            <person name="Sharp A.R."/>
            <person name="Dally N."/>
            <person name="Boughton B.A."/>
            <person name="Woo Y.H."/>
            <person name="Gao G."/>
            <person name="Schijlen E.G.W.M."/>
            <person name="Guo X."/>
            <person name="Momin A.A."/>
            <person name="Negrao S."/>
            <person name="Al-Babili S."/>
            <person name="Gehring C."/>
            <person name="Roessner U."/>
            <person name="Jung C."/>
            <person name="Murphy K."/>
            <person name="Arold S.T."/>
            <person name="Gojobori T."/>
            <person name="van der Linden C.G."/>
            <person name="van Loo E.N."/>
            <person name="Jellen E.N."/>
            <person name="Maughan P.J."/>
            <person name="Tester M."/>
        </authorList>
    </citation>
    <scope>NUCLEOTIDE SEQUENCE [LARGE SCALE GENOMIC DNA]</scope>
    <source>
        <strain evidence="1">cv. PI 614886</strain>
    </source>
</reference>
<accession>A0A803M468</accession>
<dbReference type="OrthoDB" id="676555at2759"/>
<dbReference type="PANTHER" id="PTHR33148:SF6">
    <property type="entry name" value="DUF4228 DOMAIN-CONTAINING PROTEIN"/>
    <property type="match status" value="1"/>
</dbReference>
<dbReference type="AlphaFoldDB" id="A0A803M468"/>
<organism evidence="1 2">
    <name type="scientific">Chenopodium quinoa</name>
    <name type="common">Quinoa</name>
    <dbReference type="NCBI Taxonomy" id="63459"/>
    <lineage>
        <taxon>Eukaryota</taxon>
        <taxon>Viridiplantae</taxon>
        <taxon>Streptophyta</taxon>
        <taxon>Embryophyta</taxon>
        <taxon>Tracheophyta</taxon>
        <taxon>Spermatophyta</taxon>
        <taxon>Magnoliopsida</taxon>
        <taxon>eudicotyledons</taxon>
        <taxon>Gunneridae</taxon>
        <taxon>Pentapetalae</taxon>
        <taxon>Caryophyllales</taxon>
        <taxon>Chenopodiaceae</taxon>
        <taxon>Chenopodioideae</taxon>
        <taxon>Atripliceae</taxon>
        <taxon>Chenopodium</taxon>
    </lineage>
</organism>
<name>A0A803M468_CHEQI</name>
<sequence length="224" mass="25067">MGNNMGGGTSKTSKIMKINGENFKLKIPAKVFDVIKDYPDHILLDSEDFLRFNLRAKPLNPDFELKPRKIYLLVELPKFPLNNTCNSNYQTPLREVRSGVLAPTTTTKDFMSRRTASDDLTLITRSMADYGSSVGPTRVKMKLPKAQVQRIMEESGDDVEAAKKIIRLCLEDNTAVCGGGAAVEAEERENGGVVNVESRRHCSSVYDMCSLCSSYRRKYKKLTS</sequence>
<evidence type="ECO:0000313" key="2">
    <source>
        <dbReference type="Proteomes" id="UP000596660"/>
    </source>
</evidence>
<dbReference type="InterPro" id="IPR025322">
    <property type="entry name" value="PADRE_dom"/>
</dbReference>
<dbReference type="GeneID" id="110720331"/>
<gene>
    <name evidence="1" type="primary">LOC110720331</name>
</gene>
<dbReference type="RefSeq" id="XP_021755032.1">
    <property type="nucleotide sequence ID" value="XM_021899340.1"/>
</dbReference>
<reference evidence="1" key="2">
    <citation type="submission" date="2021-03" db="UniProtKB">
        <authorList>
            <consortium name="EnsemblPlants"/>
        </authorList>
    </citation>
    <scope>IDENTIFICATION</scope>
</reference>
<dbReference type="Pfam" id="PF14009">
    <property type="entry name" value="PADRE"/>
    <property type="match status" value="1"/>
</dbReference>
<keyword evidence="2" id="KW-1185">Reference proteome</keyword>
<dbReference type="EnsemblPlants" id="AUR62023241-RA">
    <property type="protein sequence ID" value="AUR62023241-RA:cds"/>
    <property type="gene ID" value="AUR62023241"/>
</dbReference>
<dbReference type="KEGG" id="cqi:110720331"/>
<evidence type="ECO:0000313" key="1">
    <source>
        <dbReference type="EnsemblPlants" id="AUR62023241-RA:cds"/>
    </source>
</evidence>
<dbReference type="PANTHER" id="PTHR33148">
    <property type="entry name" value="PLASTID MOVEMENT IMPAIRED PROTEIN-RELATED"/>
    <property type="match status" value="1"/>
</dbReference>